<organism evidence="1 2">
    <name type="scientific">Staurois parvus</name>
    <dbReference type="NCBI Taxonomy" id="386267"/>
    <lineage>
        <taxon>Eukaryota</taxon>
        <taxon>Metazoa</taxon>
        <taxon>Chordata</taxon>
        <taxon>Craniata</taxon>
        <taxon>Vertebrata</taxon>
        <taxon>Euteleostomi</taxon>
        <taxon>Amphibia</taxon>
        <taxon>Batrachia</taxon>
        <taxon>Anura</taxon>
        <taxon>Neobatrachia</taxon>
        <taxon>Ranoidea</taxon>
        <taxon>Ranidae</taxon>
        <taxon>Staurois</taxon>
    </lineage>
</organism>
<evidence type="ECO:0000313" key="2">
    <source>
        <dbReference type="Proteomes" id="UP001162483"/>
    </source>
</evidence>
<dbReference type="EMBL" id="CATNWA010001772">
    <property type="protein sequence ID" value="CAI9541141.1"/>
    <property type="molecule type" value="Genomic_DNA"/>
</dbReference>
<reference evidence="1" key="1">
    <citation type="submission" date="2023-05" db="EMBL/GenBank/DDBJ databases">
        <authorList>
            <person name="Stuckert A."/>
        </authorList>
    </citation>
    <scope>NUCLEOTIDE SEQUENCE</scope>
</reference>
<comment type="caution">
    <text evidence="1">The sequence shown here is derived from an EMBL/GenBank/DDBJ whole genome shotgun (WGS) entry which is preliminary data.</text>
</comment>
<accession>A0ABN9AYK6</accession>
<sequence>MISADPSSDNCWALIISAAPKVPSSGTHQCPAVRPISATQQCHPSVMTSSAIHQ</sequence>
<gene>
    <name evidence="1" type="ORF">SPARVUS_LOCUS1866419</name>
</gene>
<protein>
    <submittedName>
        <fullName evidence="1">Uncharacterized protein</fullName>
    </submittedName>
</protein>
<name>A0ABN9AYK6_9NEOB</name>
<feature type="non-terminal residue" evidence="1">
    <location>
        <position position="54"/>
    </location>
</feature>
<proteinExistence type="predicted"/>
<keyword evidence="2" id="KW-1185">Reference proteome</keyword>
<dbReference type="Proteomes" id="UP001162483">
    <property type="component" value="Unassembled WGS sequence"/>
</dbReference>
<evidence type="ECO:0000313" key="1">
    <source>
        <dbReference type="EMBL" id="CAI9541141.1"/>
    </source>
</evidence>